<reference evidence="5 6" key="1">
    <citation type="journal article" date="2018" name="Nat. Ecol. Evol.">
        <title>Pezizomycetes genomes reveal the molecular basis of ectomycorrhizal truffle lifestyle.</title>
        <authorList>
            <person name="Murat C."/>
            <person name="Payen T."/>
            <person name="Noel B."/>
            <person name="Kuo A."/>
            <person name="Morin E."/>
            <person name="Chen J."/>
            <person name="Kohler A."/>
            <person name="Krizsan K."/>
            <person name="Balestrini R."/>
            <person name="Da Silva C."/>
            <person name="Montanini B."/>
            <person name="Hainaut M."/>
            <person name="Levati E."/>
            <person name="Barry K.W."/>
            <person name="Belfiori B."/>
            <person name="Cichocki N."/>
            <person name="Clum A."/>
            <person name="Dockter R.B."/>
            <person name="Fauchery L."/>
            <person name="Guy J."/>
            <person name="Iotti M."/>
            <person name="Le Tacon F."/>
            <person name="Lindquist E.A."/>
            <person name="Lipzen A."/>
            <person name="Malagnac F."/>
            <person name="Mello A."/>
            <person name="Molinier V."/>
            <person name="Miyauchi S."/>
            <person name="Poulain J."/>
            <person name="Riccioni C."/>
            <person name="Rubini A."/>
            <person name="Sitrit Y."/>
            <person name="Splivallo R."/>
            <person name="Traeger S."/>
            <person name="Wang M."/>
            <person name="Zifcakova L."/>
            <person name="Wipf D."/>
            <person name="Zambonelli A."/>
            <person name="Paolocci F."/>
            <person name="Nowrousian M."/>
            <person name="Ottonello S."/>
            <person name="Baldrian P."/>
            <person name="Spatafora J.W."/>
            <person name="Henrissat B."/>
            <person name="Nagy L.G."/>
            <person name="Aury J.M."/>
            <person name="Wincker P."/>
            <person name="Grigoriev I.V."/>
            <person name="Bonfante P."/>
            <person name="Martin F.M."/>
        </authorList>
    </citation>
    <scope>NUCLEOTIDE SEQUENCE [LARGE SCALE GENOMIC DNA]</scope>
    <source>
        <strain evidence="5 6">RN42</strain>
    </source>
</reference>
<feature type="chain" id="PRO_5018287851" description="EF-hand domain-containing protein" evidence="3">
    <location>
        <begin position="23"/>
        <end position="211"/>
    </location>
</feature>
<dbReference type="Proteomes" id="UP000275078">
    <property type="component" value="Unassembled WGS sequence"/>
</dbReference>
<keyword evidence="6" id="KW-1185">Reference proteome</keyword>
<dbReference type="EMBL" id="ML119898">
    <property type="protein sequence ID" value="RPA71812.1"/>
    <property type="molecule type" value="Genomic_DNA"/>
</dbReference>
<dbReference type="PROSITE" id="PS50222">
    <property type="entry name" value="EF_HAND_2"/>
    <property type="match status" value="1"/>
</dbReference>
<dbReference type="InterPro" id="IPR002048">
    <property type="entry name" value="EF_hand_dom"/>
</dbReference>
<evidence type="ECO:0000256" key="2">
    <source>
        <dbReference type="ARBA" id="ARBA00022837"/>
    </source>
</evidence>
<proteinExistence type="predicted"/>
<sequence>MRGTSLLVAALAVGVAGHGSHGGDHDRDPNRMSWAEMHMEEEHHVSNFDPGAFFSLHDFDNSGTWTRGEILRTYGLSQPPDQDPTDPANKVTAEQKDALVKDIMKRMDYDNDNAITMEEFKHYHEEGGQLPDYGYGPGHHGDDEYEYELHHYERFHGDDTTDEELTHPEDIAHFAKHEREEREAERQEELEKQAVNVGNIPDKFKNFARGY</sequence>
<accession>A0A3N4HBI8</accession>
<dbReference type="InterPro" id="IPR040250">
    <property type="entry name" value="Nucleobindin"/>
</dbReference>
<evidence type="ECO:0000259" key="4">
    <source>
        <dbReference type="PROSITE" id="PS50222"/>
    </source>
</evidence>
<dbReference type="Gene3D" id="1.10.238.10">
    <property type="entry name" value="EF-hand"/>
    <property type="match status" value="1"/>
</dbReference>
<dbReference type="InterPro" id="IPR011992">
    <property type="entry name" value="EF-hand-dom_pair"/>
</dbReference>
<dbReference type="GO" id="GO:0005793">
    <property type="term" value="C:endoplasmic reticulum-Golgi intermediate compartment"/>
    <property type="evidence" value="ECO:0007669"/>
    <property type="project" value="TreeGrafter"/>
</dbReference>
<evidence type="ECO:0000313" key="5">
    <source>
        <dbReference type="EMBL" id="RPA71812.1"/>
    </source>
</evidence>
<dbReference type="InterPro" id="IPR018247">
    <property type="entry name" value="EF_Hand_1_Ca_BS"/>
</dbReference>
<dbReference type="PANTHER" id="PTHR19237">
    <property type="entry name" value="NUCLEOBINDIN"/>
    <property type="match status" value="1"/>
</dbReference>
<evidence type="ECO:0000256" key="1">
    <source>
        <dbReference type="ARBA" id="ARBA00022729"/>
    </source>
</evidence>
<gene>
    <name evidence="5" type="ORF">BJ508DRAFT_419764</name>
</gene>
<dbReference type="SUPFAM" id="SSF47473">
    <property type="entry name" value="EF-hand"/>
    <property type="match status" value="1"/>
</dbReference>
<evidence type="ECO:0000313" key="6">
    <source>
        <dbReference type="Proteomes" id="UP000275078"/>
    </source>
</evidence>
<protein>
    <recommendedName>
        <fullName evidence="4">EF-hand domain-containing protein</fullName>
    </recommendedName>
</protein>
<keyword evidence="1 3" id="KW-0732">Signal</keyword>
<dbReference type="OrthoDB" id="289247at2759"/>
<dbReference type="AlphaFoldDB" id="A0A3N4HBI8"/>
<feature type="signal peptide" evidence="3">
    <location>
        <begin position="1"/>
        <end position="22"/>
    </location>
</feature>
<name>A0A3N4HBI8_ASCIM</name>
<evidence type="ECO:0000256" key="3">
    <source>
        <dbReference type="SAM" id="SignalP"/>
    </source>
</evidence>
<organism evidence="5 6">
    <name type="scientific">Ascobolus immersus RN42</name>
    <dbReference type="NCBI Taxonomy" id="1160509"/>
    <lineage>
        <taxon>Eukaryota</taxon>
        <taxon>Fungi</taxon>
        <taxon>Dikarya</taxon>
        <taxon>Ascomycota</taxon>
        <taxon>Pezizomycotina</taxon>
        <taxon>Pezizomycetes</taxon>
        <taxon>Pezizales</taxon>
        <taxon>Ascobolaceae</taxon>
        <taxon>Ascobolus</taxon>
    </lineage>
</organism>
<dbReference type="PANTHER" id="PTHR19237:SF20">
    <property type="entry name" value="NUCLEOBINDIN 1"/>
    <property type="match status" value="1"/>
</dbReference>
<dbReference type="STRING" id="1160509.A0A3N4HBI8"/>
<dbReference type="GO" id="GO:0005509">
    <property type="term" value="F:calcium ion binding"/>
    <property type="evidence" value="ECO:0007669"/>
    <property type="project" value="InterPro"/>
</dbReference>
<feature type="domain" description="EF-hand" evidence="4">
    <location>
        <begin position="95"/>
        <end position="130"/>
    </location>
</feature>
<keyword evidence="2" id="KW-0106">Calcium</keyword>
<dbReference type="PROSITE" id="PS00018">
    <property type="entry name" value="EF_HAND_1"/>
    <property type="match status" value="1"/>
</dbReference>